<dbReference type="InParanoid" id="A0A1S3BC44"/>
<keyword evidence="2" id="KW-0479">Metal-binding</keyword>
<accession>A0A1S3BC44</accession>
<dbReference type="eggNOG" id="ENOG502RZ8U">
    <property type="taxonomic scope" value="Eukaryota"/>
</dbReference>
<name>A0A1S3BC44_CUCME</name>
<proteinExistence type="predicted"/>
<dbReference type="Gene3D" id="2.60.40.420">
    <property type="entry name" value="Cupredoxins - blue copper proteins"/>
    <property type="match status" value="1"/>
</dbReference>
<dbReference type="FunFam" id="2.60.40.420:FF:000003">
    <property type="entry name" value="Blue copper"/>
    <property type="match status" value="1"/>
</dbReference>
<feature type="chain" id="PRO_5044565178" evidence="7">
    <location>
        <begin position="26"/>
        <end position="213"/>
    </location>
</feature>
<evidence type="ECO:0000256" key="1">
    <source>
        <dbReference type="ARBA" id="ARBA00022448"/>
    </source>
</evidence>
<dbReference type="SMR" id="A0A1S3BC44"/>
<dbReference type="PROSITE" id="PS51485">
    <property type="entry name" value="PHYTOCYANIN"/>
    <property type="match status" value="1"/>
</dbReference>
<dbReference type="PANTHER" id="PTHR33021">
    <property type="entry name" value="BLUE COPPER PROTEIN"/>
    <property type="match status" value="1"/>
</dbReference>
<keyword evidence="10" id="KW-1185">Reference proteome</keyword>
<feature type="signal peptide" evidence="7">
    <location>
        <begin position="1"/>
        <end position="25"/>
    </location>
</feature>
<organism evidence="10 11">
    <name type="scientific">Cucumis melo</name>
    <name type="common">Muskmelon</name>
    <dbReference type="NCBI Taxonomy" id="3656"/>
    <lineage>
        <taxon>Eukaryota</taxon>
        <taxon>Viridiplantae</taxon>
        <taxon>Streptophyta</taxon>
        <taxon>Embryophyta</taxon>
        <taxon>Tracheophyta</taxon>
        <taxon>Spermatophyta</taxon>
        <taxon>Magnoliopsida</taxon>
        <taxon>eudicotyledons</taxon>
        <taxon>Gunneridae</taxon>
        <taxon>Pentapetalae</taxon>
        <taxon>rosids</taxon>
        <taxon>fabids</taxon>
        <taxon>Cucurbitales</taxon>
        <taxon>Cucurbitaceae</taxon>
        <taxon>Benincaseae</taxon>
        <taxon>Cucumis</taxon>
    </lineage>
</organism>
<dbReference type="GO" id="GO:0005886">
    <property type="term" value="C:plasma membrane"/>
    <property type="evidence" value="ECO:0007669"/>
    <property type="project" value="TreeGrafter"/>
</dbReference>
<feature type="domain" description="Phytocyanin" evidence="8">
    <location>
        <begin position="26"/>
        <end position="124"/>
    </location>
</feature>
<dbReference type="KEGG" id="cmo:103488083"/>
<dbReference type="InterPro" id="IPR008972">
    <property type="entry name" value="Cupredoxin"/>
</dbReference>
<evidence type="ECO:0000256" key="5">
    <source>
        <dbReference type="ARBA" id="ARBA00023180"/>
    </source>
</evidence>
<dbReference type="InterPro" id="IPR039391">
    <property type="entry name" value="Phytocyanin-like"/>
</dbReference>
<dbReference type="InterPro" id="IPR003245">
    <property type="entry name" value="Phytocyanin_dom"/>
</dbReference>
<keyword evidence="5" id="KW-0325">Glycoprotein</keyword>
<dbReference type="GO" id="GO:0009055">
    <property type="term" value="F:electron transfer activity"/>
    <property type="evidence" value="ECO:0007669"/>
    <property type="project" value="InterPro"/>
</dbReference>
<sequence>MACSFKVPFLVLATIFISMANPTFAVVYTVGDTAGWSIGVDYNSWTSGKTFVVGDTLMFNYGGGHTVDEVSGSDYNSCMASNSISSDSSGATAITLKMPGTHYFICGALGHCSNGMKLAVTVADSGAPSSTIPAPSPTEGVSPSTAPSSLGGVSPTTMPSIDFAPKDTDSSLVNSPTSSKVPIEASSATSVSGFATMVSSWAAAAAGVLFVVV</sequence>
<keyword evidence="7" id="KW-0732">Signal</keyword>
<protein>
    <submittedName>
        <fullName evidence="11">Blue copper protein-like</fullName>
    </submittedName>
</protein>
<dbReference type="PANTHER" id="PTHR33021:SF193">
    <property type="entry name" value="OS06G0218600 PROTEIN"/>
    <property type="match status" value="1"/>
</dbReference>
<evidence type="ECO:0000256" key="7">
    <source>
        <dbReference type="SAM" id="SignalP"/>
    </source>
</evidence>
<evidence type="ECO:0000256" key="4">
    <source>
        <dbReference type="ARBA" id="ARBA00023008"/>
    </source>
</evidence>
<evidence type="ECO:0000256" key="6">
    <source>
        <dbReference type="SAM" id="MobiDB-lite"/>
    </source>
</evidence>
<dbReference type="CDD" id="cd04216">
    <property type="entry name" value="Phytocyanin"/>
    <property type="match status" value="1"/>
</dbReference>
<keyword evidence="1" id="KW-0813">Transport</keyword>
<evidence type="ECO:0000256" key="3">
    <source>
        <dbReference type="ARBA" id="ARBA00022982"/>
    </source>
</evidence>
<gene>
    <name evidence="11" type="primary">LOC103488083</name>
    <name evidence="9" type="synonym">103488083</name>
</gene>
<feature type="region of interest" description="Disordered" evidence="6">
    <location>
        <begin position="127"/>
        <end position="179"/>
    </location>
</feature>
<reference evidence="9" key="1">
    <citation type="submission" date="2023-03" db="UniProtKB">
        <authorList>
            <consortium name="EnsemblPlants"/>
        </authorList>
    </citation>
    <scope>IDENTIFICATION</scope>
</reference>
<dbReference type="EnsemblPlants" id="MELO3C011049.2.1">
    <property type="protein sequence ID" value="MELO3C011049.2.1"/>
    <property type="gene ID" value="MELO3C011049.2"/>
</dbReference>
<dbReference type="Pfam" id="PF02298">
    <property type="entry name" value="Cu_bind_like"/>
    <property type="match status" value="1"/>
</dbReference>
<evidence type="ECO:0000259" key="8">
    <source>
        <dbReference type="PROSITE" id="PS51485"/>
    </source>
</evidence>
<reference evidence="11" key="2">
    <citation type="submission" date="2025-04" db="UniProtKB">
        <authorList>
            <consortium name="RefSeq"/>
        </authorList>
    </citation>
    <scope>IDENTIFICATION</scope>
</reference>
<dbReference type="GeneID" id="103488083"/>
<dbReference type="AlphaFoldDB" id="A0A1S3BC44"/>
<feature type="compositionally biased region" description="Polar residues" evidence="6">
    <location>
        <begin position="139"/>
        <end position="148"/>
    </location>
</feature>
<evidence type="ECO:0000256" key="2">
    <source>
        <dbReference type="ARBA" id="ARBA00022723"/>
    </source>
</evidence>
<feature type="compositionally biased region" description="Polar residues" evidence="6">
    <location>
        <begin position="170"/>
        <end position="179"/>
    </location>
</feature>
<dbReference type="RefSeq" id="XP_008444862.1">
    <property type="nucleotide sequence ID" value="XM_008446640.1"/>
</dbReference>
<dbReference type="SUPFAM" id="SSF49503">
    <property type="entry name" value="Cupredoxins"/>
    <property type="match status" value="1"/>
</dbReference>
<dbReference type="OrthoDB" id="206968at2759"/>
<dbReference type="Proteomes" id="UP001652600">
    <property type="component" value="Chromosome 3"/>
</dbReference>
<dbReference type="GO" id="GO:0046872">
    <property type="term" value="F:metal ion binding"/>
    <property type="evidence" value="ECO:0007669"/>
    <property type="project" value="UniProtKB-KW"/>
</dbReference>
<evidence type="ECO:0000313" key="11">
    <source>
        <dbReference type="RefSeq" id="XP_008444862.1"/>
    </source>
</evidence>
<dbReference type="Gramene" id="MELO3C011049.2.1">
    <property type="protein sequence ID" value="MELO3C011049.2.1"/>
    <property type="gene ID" value="MELO3C011049.2"/>
</dbReference>
<keyword evidence="4" id="KW-0186">Copper</keyword>
<evidence type="ECO:0000313" key="9">
    <source>
        <dbReference type="EnsemblPlants" id="MELO3C011049.2.1"/>
    </source>
</evidence>
<evidence type="ECO:0000313" key="10">
    <source>
        <dbReference type="Proteomes" id="UP001652600"/>
    </source>
</evidence>
<keyword evidence="3" id="KW-0249">Electron transport</keyword>